<organism evidence="1 2">
    <name type="scientific">Cohnella zeiphila</name>
    <dbReference type="NCBI Taxonomy" id="2761120"/>
    <lineage>
        <taxon>Bacteria</taxon>
        <taxon>Bacillati</taxon>
        <taxon>Bacillota</taxon>
        <taxon>Bacilli</taxon>
        <taxon>Bacillales</taxon>
        <taxon>Paenibacillaceae</taxon>
        <taxon>Cohnella</taxon>
    </lineage>
</organism>
<sequence length="133" mass="15583">MELDEQTTNLIREYVYVNVFIEGLKNDALPELKEARVALRDMIVMMIKGMGREFRDRLKEIGLELRKMGIALWIEDKDDVLYAHVNQRGAKEVFGIKRSIVDDEISKMFEAYMKEKDKVIPTSYKIPKVQREG</sequence>
<dbReference type="EMBL" id="JACJVO010000016">
    <property type="protein sequence ID" value="MBB6731874.1"/>
    <property type="molecule type" value="Genomic_DNA"/>
</dbReference>
<dbReference type="AlphaFoldDB" id="A0A7X0VV84"/>
<evidence type="ECO:0000313" key="2">
    <source>
        <dbReference type="Proteomes" id="UP000564644"/>
    </source>
</evidence>
<accession>A0A7X0VV84</accession>
<dbReference type="RefSeq" id="WP_185129547.1">
    <property type="nucleotide sequence ID" value="NZ_JACJVO010000016.1"/>
</dbReference>
<evidence type="ECO:0000313" key="1">
    <source>
        <dbReference type="EMBL" id="MBB6731874.1"/>
    </source>
</evidence>
<dbReference type="InterPro" id="IPR058600">
    <property type="entry name" value="YhjD-like"/>
</dbReference>
<protein>
    <submittedName>
        <fullName evidence="1">Uncharacterized protein</fullName>
    </submittedName>
</protein>
<comment type="caution">
    <text evidence="1">The sequence shown here is derived from an EMBL/GenBank/DDBJ whole genome shotgun (WGS) entry which is preliminary data.</text>
</comment>
<name>A0A7X0VV84_9BACL</name>
<dbReference type="Proteomes" id="UP000564644">
    <property type="component" value="Unassembled WGS sequence"/>
</dbReference>
<dbReference type="Pfam" id="PF26325">
    <property type="entry name" value="YhjD"/>
    <property type="match status" value="1"/>
</dbReference>
<gene>
    <name evidence="1" type="ORF">H7C18_13215</name>
</gene>
<reference evidence="1 2" key="1">
    <citation type="submission" date="2020-08" db="EMBL/GenBank/DDBJ databases">
        <title>Cohnella phylogeny.</title>
        <authorList>
            <person name="Dunlap C."/>
        </authorList>
    </citation>
    <scope>NUCLEOTIDE SEQUENCE [LARGE SCALE GENOMIC DNA]</scope>
    <source>
        <strain evidence="1 2">CBP 2801</strain>
    </source>
</reference>
<proteinExistence type="predicted"/>
<keyword evidence="2" id="KW-1185">Reference proteome</keyword>